<reference evidence="3 4" key="1">
    <citation type="submission" date="2017-10" db="EMBL/GenBank/DDBJ databases">
        <title>Draft genome of Lysinibacillus fusiformis strain Juneja, a laboratory-derived pathogen of Drosophila melanogaster.</title>
        <authorList>
            <person name="Smith B.R."/>
            <person name="Unckless R.L."/>
        </authorList>
    </citation>
    <scope>NUCLEOTIDE SEQUENCE [LARGE SCALE GENOMIC DNA]</scope>
    <source>
        <strain evidence="3 4">Juneja</strain>
    </source>
</reference>
<gene>
    <name evidence="3" type="ORF">CRI88_21620</name>
</gene>
<dbReference type="EMBL" id="PDFK01000012">
    <property type="protein sequence ID" value="PKU49829.1"/>
    <property type="molecule type" value="Genomic_DNA"/>
</dbReference>
<evidence type="ECO:0000313" key="3">
    <source>
        <dbReference type="EMBL" id="PKU49829.1"/>
    </source>
</evidence>
<comment type="caution">
    <text evidence="3">The sequence shown here is derived from an EMBL/GenBank/DDBJ whole genome shotgun (WGS) entry which is preliminary data.</text>
</comment>
<dbReference type="PROSITE" id="PS51819">
    <property type="entry name" value="VOC"/>
    <property type="match status" value="1"/>
</dbReference>
<dbReference type="SUPFAM" id="SSF54593">
    <property type="entry name" value="Glyoxalase/Bleomycin resistance protein/Dihydroxybiphenyl dioxygenase"/>
    <property type="match status" value="1"/>
</dbReference>
<dbReference type="PANTHER" id="PTHR43048:SF5">
    <property type="entry name" value="BLR5325 PROTEIN"/>
    <property type="match status" value="1"/>
</dbReference>
<dbReference type="Gene3D" id="3.10.180.10">
    <property type="entry name" value="2,3-Dihydroxybiphenyl 1,2-Dioxygenase, domain 1"/>
    <property type="match status" value="2"/>
</dbReference>
<dbReference type="InterPro" id="IPR051785">
    <property type="entry name" value="MMCE/EMCE_epimerase"/>
</dbReference>
<accession>A0A2I0UUV6</accession>
<protein>
    <submittedName>
        <fullName evidence="3">VOC family protein</fullName>
    </submittedName>
</protein>
<dbReference type="PANTHER" id="PTHR43048">
    <property type="entry name" value="METHYLMALONYL-COA EPIMERASE"/>
    <property type="match status" value="1"/>
</dbReference>
<evidence type="ECO:0000256" key="1">
    <source>
        <dbReference type="ARBA" id="ARBA00022723"/>
    </source>
</evidence>
<name>A0A2I0UUV6_9BACI</name>
<organism evidence="3 4">
    <name type="scientific">Lysinibacillus fusiformis</name>
    <dbReference type="NCBI Taxonomy" id="28031"/>
    <lineage>
        <taxon>Bacteria</taxon>
        <taxon>Bacillati</taxon>
        <taxon>Bacillota</taxon>
        <taxon>Bacilli</taxon>
        <taxon>Bacillales</taxon>
        <taxon>Bacillaceae</taxon>
        <taxon>Lysinibacillus</taxon>
    </lineage>
</organism>
<dbReference type="GO" id="GO:0004493">
    <property type="term" value="F:methylmalonyl-CoA epimerase activity"/>
    <property type="evidence" value="ECO:0007669"/>
    <property type="project" value="TreeGrafter"/>
</dbReference>
<evidence type="ECO:0000313" key="4">
    <source>
        <dbReference type="Proteomes" id="UP000234956"/>
    </source>
</evidence>
<dbReference type="RefSeq" id="WP_036128833.1">
    <property type="nucleotide sequence ID" value="NZ_JAZBNI010000005.1"/>
</dbReference>
<dbReference type="Proteomes" id="UP000234956">
    <property type="component" value="Unassembled WGS sequence"/>
</dbReference>
<keyword evidence="1" id="KW-0479">Metal-binding</keyword>
<dbReference type="InterPro" id="IPR037523">
    <property type="entry name" value="VOC_core"/>
</dbReference>
<dbReference type="CDD" id="cd08353">
    <property type="entry name" value="VOC_like"/>
    <property type="match status" value="1"/>
</dbReference>
<dbReference type="InterPro" id="IPR029068">
    <property type="entry name" value="Glyas_Bleomycin-R_OHBP_Dase"/>
</dbReference>
<dbReference type="GO" id="GO:0046872">
    <property type="term" value="F:metal ion binding"/>
    <property type="evidence" value="ECO:0007669"/>
    <property type="project" value="UniProtKB-KW"/>
</dbReference>
<dbReference type="AlphaFoldDB" id="A0A2I0UUV6"/>
<dbReference type="Pfam" id="PF13669">
    <property type="entry name" value="Glyoxalase_4"/>
    <property type="match status" value="1"/>
</dbReference>
<evidence type="ECO:0000259" key="2">
    <source>
        <dbReference type="PROSITE" id="PS51819"/>
    </source>
</evidence>
<sequence length="162" mass="18144">MKIRKIDHVGIIVNDLPAAKAFFLEFGLEMLGEGKVEGEWVKRMERIIGLQDVKEETAIWRLSDSDANLEIVMLRTPDGDTNIELVKFNAPTNEIGIRHPLANTLGIQHIAFAVEDIEALVTKLTKKGAELIGEISNYENAYKLCYVRGPEGIILELAEEIK</sequence>
<proteinExistence type="predicted"/>
<feature type="domain" description="VOC" evidence="2">
    <location>
        <begin position="5"/>
        <end position="160"/>
    </location>
</feature>
<dbReference type="GO" id="GO:0046491">
    <property type="term" value="P:L-methylmalonyl-CoA metabolic process"/>
    <property type="evidence" value="ECO:0007669"/>
    <property type="project" value="TreeGrafter"/>
</dbReference>